<comment type="caution">
    <text evidence="2">The sequence shown here is derived from an EMBL/GenBank/DDBJ whole genome shotgun (WGS) entry which is preliminary data.</text>
</comment>
<sequence>MLYKIVQVKPAVQVKIDAPSAQSSSTPSTKVGEMSDMSNESDATSSTGVLSNAIKQDAVGSACASFECESIEHLNETFVENVKRLVTKIVIESSGLSPQTDASLDMYIDKSETDLKDDKNVKLGYSLVFDTKEKTVTLVKKSVQVEQGYFFFNSYHNTITVEGCWRLVAIERPDLTDQTKEKESSDIHKACDSYRSFGSTGISCEHVGKSTRTSLLGNLRGTGIRQADPKKQRSRDIESALETVEQLADKYNITDDNLHVVEDDLESQVVWREKFPKANMYDAFRRVGFEAMSPSRMQTRSKVSYGHYTSDDYVEILPRIIVVKMTQYNVQAVMQYELIHSTENTYFIVY</sequence>
<feature type="region of interest" description="Disordered" evidence="1">
    <location>
        <begin position="17"/>
        <end position="46"/>
    </location>
</feature>
<accession>A0A5K0U9R5</accession>
<dbReference type="EMBL" id="UPSH01000001">
    <property type="protein sequence ID" value="VBB18212.1"/>
    <property type="molecule type" value="Genomic_DNA"/>
</dbReference>
<evidence type="ECO:0000313" key="2">
    <source>
        <dbReference type="EMBL" id="VBB18212.1"/>
    </source>
</evidence>
<evidence type="ECO:0000313" key="3">
    <source>
        <dbReference type="Proteomes" id="UP000594342"/>
    </source>
</evidence>
<protein>
    <submittedName>
        <fullName evidence="2">Uncharacterized protein</fullName>
    </submittedName>
</protein>
<keyword evidence="3" id="KW-1185">Reference proteome</keyword>
<name>A0A5K0U9R5_9VIRU</name>
<dbReference type="Proteomes" id="UP000594342">
    <property type="component" value="Unassembled WGS sequence"/>
</dbReference>
<evidence type="ECO:0000256" key="1">
    <source>
        <dbReference type="SAM" id="MobiDB-lite"/>
    </source>
</evidence>
<gene>
    <name evidence="2" type="ORF">YASMINEVIRUS_675</name>
</gene>
<reference evidence="2 3" key="1">
    <citation type="submission" date="2018-10" db="EMBL/GenBank/DDBJ databases">
        <authorList>
            <consortium name="IHU Genomes"/>
        </authorList>
    </citation>
    <scope>NUCLEOTIDE SEQUENCE [LARGE SCALE GENOMIC DNA]</scope>
    <source>
        <strain evidence="2 3">A1</strain>
    </source>
</reference>
<feature type="compositionally biased region" description="Polar residues" evidence="1">
    <location>
        <begin position="36"/>
        <end position="46"/>
    </location>
</feature>
<proteinExistence type="predicted"/>
<feature type="compositionally biased region" description="Low complexity" evidence="1">
    <location>
        <begin position="18"/>
        <end position="29"/>
    </location>
</feature>
<organism evidence="2 3">
    <name type="scientific">Yasminevirus sp. GU-2018</name>
    <dbReference type="NCBI Taxonomy" id="2420051"/>
    <lineage>
        <taxon>Viruses</taxon>
        <taxon>Varidnaviria</taxon>
        <taxon>Bamfordvirae</taxon>
        <taxon>Nucleocytoviricota</taxon>
        <taxon>Megaviricetes</taxon>
        <taxon>Imitervirales</taxon>
        <taxon>Mimiviridae</taxon>
        <taxon>Klosneuvirinae</taxon>
        <taxon>Yasminevirus</taxon>
        <taxon>Yasminevirus saudimassiliense</taxon>
    </lineage>
</organism>